<dbReference type="Proteomes" id="UP001500503">
    <property type="component" value="Unassembled WGS sequence"/>
</dbReference>
<sequence length="238" mass="26727">MLERGITLAGLAEALGVDEKTIERWITQNRTPYRRHRYAAATHLGVEETYLWPDAIPRQQVAAASESEIVNLYPHRWAMPRDIWGRLFSQAEEAIDILVYVALFLAEDTGIQRLLEEKARAGARIRVLLGEPDCAAVARRGEEEGIGDAIAAKARNAIALYRPLRQIDGVEFRLHDTILYNSIYRADDELLVNTHVYGSAASNAPVFHLRSVAGGDMVALYRESFERVWDGAKPLTED</sequence>
<reference evidence="3" key="1">
    <citation type="journal article" date="2019" name="Int. J. Syst. Evol. Microbiol.">
        <title>The Global Catalogue of Microorganisms (GCM) 10K type strain sequencing project: providing services to taxonomists for standard genome sequencing and annotation.</title>
        <authorList>
            <consortium name="The Broad Institute Genomics Platform"/>
            <consortium name="The Broad Institute Genome Sequencing Center for Infectious Disease"/>
            <person name="Wu L."/>
            <person name="Ma J."/>
        </authorList>
    </citation>
    <scope>NUCLEOTIDE SEQUENCE [LARGE SCALE GENOMIC DNA]</scope>
    <source>
        <strain evidence="3">JCM 17933</strain>
    </source>
</reference>
<dbReference type="InterPro" id="IPR001387">
    <property type="entry name" value="Cro/C1-type_HTH"/>
</dbReference>
<evidence type="ECO:0000259" key="1">
    <source>
        <dbReference type="Pfam" id="PF19319"/>
    </source>
</evidence>
<dbReference type="InterPro" id="IPR045697">
    <property type="entry name" value="DUF5919"/>
</dbReference>
<organism evidence="2 3">
    <name type="scientific">Actinoallomurus oryzae</name>
    <dbReference type="NCBI Taxonomy" id="502180"/>
    <lineage>
        <taxon>Bacteria</taxon>
        <taxon>Bacillati</taxon>
        <taxon>Actinomycetota</taxon>
        <taxon>Actinomycetes</taxon>
        <taxon>Streptosporangiales</taxon>
        <taxon>Thermomonosporaceae</taxon>
        <taxon>Actinoallomurus</taxon>
    </lineage>
</organism>
<dbReference type="SUPFAM" id="SSF47413">
    <property type="entry name" value="lambda repressor-like DNA-binding domains"/>
    <property type="match status" value="1"/>
</dbReference>
<gene>
    <name evidence="2" type="ORF">GCM10023191_082160</name>
</gene>
<name>A0ABP8QZI6_9ACTN</name>
<evidence type="ECO:0000313" key="3">
    <source>
        <dbReference type="Proteomes" id="UP001500503"/>
    </source>
</evidence>
<accession>A0ABP8QZI6</accession>
<comment type="caution">
    <text evidence="2">The sequence shown here is derived from an EMBL/GenBank/DDBJ whole genome shotgun (WGS) entry which is preliminary data.</text>
</comment>
<dbReference type="Pfam" id="PF19319">
    <property type="entry name" value="DUF5919"/>
    <property type="match status" value="1"/>
</dbReference>
<dbReference type="InterPro" id="IPR010982">
    <property type="entry name" value="Lambda_DNA-bd_dom_sf"/>
</dbReference>
<protein>
    <submittedName>
        <fullName evidence="2">DUF5919 domain-containing protein</fullName>
    </submittedName>
</protein>
<evidence type="ECO:0000313" key="2">
    <source>
        <dbReference type="EMBL" id="GAA4514098.1"/>
    </source>
</evidence>
<dbReference type="CDD" id="cd00093">
    <property type="entry name" value="HTH_XRE"/>
    <property type="match status" value="1"/>
</dbReference>
<keyword evidence="3" id="KW-1185">Reference proteome</keyword>
<dbReference type="Gene3D" id="1.10.260.40">
    <property type="entry name" value="lambda repressor-like DNA-binding domains"/>
    <property type="match status" value="1"/>
</dbReference>
<proteinExistence type="predicted"/>
<dbReference type="EMBL" id="BAABHF010000048">
    <property type="protein sequence ID" value="GAA4514098.1"/>
    <property type="molecule type" value="Genomic_DNA"/>
</dbReference>
<feature type="domain" description="DUF5919" evidence="1">
    <location>
        <begin position="113"/>
        <end position="234"/>
    </location>
</feature>